<proteinExistence type="predicted"/>
<protein>
    <recommendedName>
        <fullName evidence="4">Secreted protein</fullName>
    </recommendedName>
</protein>
<feature type="signal peptide" evidence="1">
    <location>
        <begin position="1"/>
        <end position="25"/>
    </location>
</feature>
<dbReference type="EMBL" id="JANCPR020000019">
    <property type="protein sequence ID" value="MDJ1134227.1"/>
    <property type="molecule type" value="Genomic_DNA"/>
</dbReference>
<comment type="caution">
    <text evidence="2">The sequence shown here is derived from an EMBL/GenBank/DDBJ whole genome shotgun (WGS) entry which is preliminary data.</text>
</comment>
<keyword evidence="3" id="KW-1185">Reference proteome</keyword>
<keyword evidence="1" id="KW-0732">Signal</keyword>
<sequence>MRHLTRALATAAVTAFMGGVLVVPAAASSPAAPPAPTGCTTWTENDYESGIWVGAGQCDTGKYVVEVRCRNILTGTIYFSTGSRTFPTKAPRIAYTPCDRDSVAQEAWIVPVS</sequence>
<gene>
    <name evidence="2" type="ORF">NMN56_020120</name>
</gene>
<evidence type="ECO:0000313" key="2">
    <source>
        <dbReference type="EMBL" id="MDJ1134227.1"/>
    </source>
</evidence>
<feature type="chain" id="PRO_5045998042" description="Secreted protein" evidence="1">
    <location>
        <begin position="26"/>
        <end position="113"/>
    </location>
</feature>
<reference evidence="2 3" key="1">
    <citation type="submission" date="2023-05" db="EMBL/GenBank/DDBJ databases">
        <title>Streptantibioticus silvisoli sp. nov., acidotolerant actinomycetes 1 from pine litter.</title>
        <authorList>
            <person name="Swiecimska M."/>
            <person name="Golinska P."/>
            <person name="Sangal V."/>
            <person name="Wachnowicz B."/>
            <person name="Goodfellow M."/>
        </authorList>
    </citation>
    <scope>NUCLEOTIDE SEQUENCE [LARGE SCALE GENOMIC DNA]</scope>
    <source>
        <strain evidence="2 3">DSM 42109</strain>
    </source>
</reference>
<dbReference type="Proteomes" id="UP001214441">
    <property type="component" value="Unassembled WGS sequence"/>
</dbReference>
<evidence type="ECO:0000313" key="3">
    <source>
        <dbReference type="Proteomes" id="UP001214441"/>
    </source>
</evidence>
<evidence type="ECO:0008006" key="4">
    <source>
        <dbReference type="Google" id="ProtNLM"/>
    </source>
</evidence>
<evidence type="ECO:0000256" key="1">
    <source>
        <dbReference type="SAM" id="SignalP"/>
    </source>
</evidence>
<accession>A0ABT6ZYT1</accession>
<name>A0ABT6ZYT1_9ACTN</name>
<organism evidence="2 3">
    <name type="scientific">Streptomyces iconiensis</name>
    <dbReference type="NCBI Taxonomy" id="1384038"/>
    <lineage>
        <taxon>Bacteria</taxon>
        <taxon>Bacillati</taxon>
        <taxon>Actinomycetota</taxon>
        <taxon>Actinomycetes</taxon>
        <taxon>Kitasatosporales</taxon>
        <taxon>Streptomycetaceae</taxon>
        <taxon>Streptomyces</taxon>
    </lineage>
</organism>
<dbReference type="RefSeq" id="WP_280842876.1">
    <property type="nucleotide sequence ID" value="NZ_JANCPR020000019.1"/>
</dbReference>